<dbReference type="Gene3D" id="3.20.20.140">
    <property type="entry name" value="Metal-dependent hydrolases"/>
    <property type="match status" value="1"/>
</dbReference>
<proteinExistence type="inferred from homology"/>
<keyword evidence="2" id="KW-0378">Hydrolase</keyword>
<dbReference type="CDD" id="cd01301">
    <property type="entry name" value="rDP_like"/>
    <property type="match status" value="1"/>
</dbReference>
<reference evidence="4" key="1">
    <citation type="submission" date="2021-12" db="EMBL/GenBank/DDBJ databases">
        <title>Convergent genome expansion in fungi linked to evolution of root-endophyte symbiosis.</title>
        <authorList>
            <consortium name="DOE Joint Genome Institute"/>
            <person name="Ke Y.-H."/>
            <person name="Bonito G."/>
            <person name="Liao H.-L."/>
            <person name="Looney B."/>
            <person name="Rojas-Flechas A."/>
            <person name="Nash J."/>
            <person name="Hameed K."/>
            <person name="Schadt C."/>
            <person name="Martin F."/>
            <person name="Crous P.W."/>
            <person name="Miettinen O."/>
            <person name="Magnuson J.K."/>
            <person name="Labbe J."/>
            <person name="Jacobson D."/>
            <person name="Doktycz M.J."/>
            <person name="Veneault-Fourrey C."/>
            <person name="Kuo A."/>
            <person name="Mondo S."/>
            <person name="Calhoun S."/>
            <person name="Riley R."/>
            <person name="Ohm R."/>
            <person name="LaButti K."/>
            <person name="Andreopoulos B."/>
            <person name="Pangilinan J."/>
            <person name="Nolan M."/>
            <person name="Tritt A."/>
            <person name="Clum A."/>
            <person name="Lipzen A."/>
            <person name="Daum C."/>
            <person name="Barry K."/>
            <person name="Grigoriev I.V."/>
            <person name="Vilgalys R."/>
        </authorList>
    </citation>
    <scope>NUCLEOTIDE SEQUENCE</scope>
    <source>
        <strain evidence="4">PMI_201</strain>
    </source>
</reference>
<dbReference type="PROSITE" id="PS51365">
    <property type="entry name" value="RENAL_DIPEPTIDASE_2"/>
    <property type="match status" value="1"/>
</dbReference>
<comment type="catalytic activity">
    <reaction evidence="2">
        <text>an L-aminoacyl-L-amino acid + H2O = 2 an L-alpha-amino acid</text>
        <dbReference type="Rhea" id="RHEA:48940"/>
        <dbReference type="ChEBI" id="CHEBI:15377"/>
        <dbReference type="ChEBI" id="CHEBI:59869"/>
        <dbReference type="ChEBI" id="CHEBI:77460"/>
        <dbReference type="EC" id="3.4.13.19"/>
    </reaction>
</comment>
<keyword evidence="3" id="KW-1133">Transmembrane helix</keyword>
<sequence>MADQSKQSGSIWPTIALVATIFAALLSILIVPFNPFNLTIDVHNDALWSRILSSPIFSSPIFTPKETYNETDFASRARAILRSTPLVDGHNDFPFLLRSQLRNQIYQHDFTQLHLGSHSDLFKMRKGMMGGQFWSVWVPCPGGIDSGLLNFTAPSGTEPGLNEPNWAVRDTLEQIDITKRLVAAYPSHFQLCTEPSCVRTAHKAGKIASMIGIEGGHQTGNSLGALRLLFDNGVRYMTLTHNCDNAFAAAWTGVDATKPMDSREADSGLTSFGRELVREMNRLGMLVDLSHVSANTMRDTLHVARAPVIFSHSGAYTVQNHDRNVPDDVLVKVKSNGGVVMVPAVSFFLNVKHPDQATVEDMVDQIFHVASVAGWEHVGIGSDFDGSLAVPKGLEDTSKYPHLLARVLARGATDEQAKMLVGNNILRVWEEAEKTARKIQKGGELPNEAYWADREWGPDPGDIVPYLFPRT</sequence>
<dbReference type="PANTHER" id="PTHR10443:SF12">
    <property type="entry name" value="DIPEPTIDASE"/>
    <property type="match status" value="1"/>
</dbReference>
<dbReference type="GeneID" id="70241177"/>
<keyword evidence="3" id="KW-0812">Transmembrane</keyword>
<comment type="cofactor">
    <cofactor evidence="2">
        <name>Zn(2+)</name>
        <dbReference type="ChEBI" id="CHEBI:29105"/>
    </cofactor>
</comment>
<dbReference type="Pfam" id="PF01244">
    <property type="entry name" value="Peptidase_M19"/>
    <property type="match status" value="1"/>
</dbReference>
<keyword evidence="5" id="KW-1185">Reference proteome</keyword>
<keyword evidence="2" id="KW-0645">Protease</keyword>
<dbReference type="RefSeq" id="XP_046074545.1">
    <property type="nucleotide sequence ID" value="XM_046210890.1"/>
</dbReference>
<dbReference type="GO" id="GO:0006508">
    <property type="term" value="P:proteolysis"/>
    <property type="evidence" value="ECO:0007669"/>
    <property type="project" value="UniProtKB-KW"/>
</dbReference>
<keyword evidence="1 2" id="KW-0224">Dipeptidase</keyword>
<dbReference type="GO" id="GO:0070573">
    <property type="term" value="F:metallodipeptidase activity"/>
    <property type="evidence" value="ECO:0007669"/>
    <property type="project" value="InterPro"/>
</dbReference>
<accession>A0AAD4KVM7</accession>
<evidence type="ECO:0000256" key="3">
    <source>
        <dbReference type="SAM" id="Phobius"/>
    </source>
</evidence>
<dbReference type="PANTHER" id="PTHR10443">
    <property type="entry name" value="MICROSOMAL DIPEPTIDASE"/>
    <property type="match status" value="1"/>
</dbReference>
<keyword evidence="2" id="KW-0482">Metalloprotease</keyword>
<name>A0AAD4KVM7_9EURO</name>
<feature type="transmembrane region" description="Helical" evidence="3">
    <location>
        <begin position="12"/>
        <end position="33"/>
    </location>
</feature>
<dbReference type="GO" id="GO:0046872">
    <property type="term" value="F:metal ion binding"/>
    <property type="evidence" value="ECO:0007669"/>
    <property type="project" value="UniProtKB-UniRule"/>
</dbReference>
<dbReference type="SUPFAM" id="SSF51556">
    <property type="entry name" value="Metallo-dependent hydrolases"/>
    <property type="match status" value="1"/>
</dbReference>
<dbReference type="InterPro" id="IPR032466">
    <property type="entry name" value="Metal_Hydrolase"/>
</dbReference>
<organism evidence="4 5">
    <name type="scientific">Talaromyces proteolyticus</name>
    <dbReference type="NCBI Taxonomy" id="1131652"/>
    <lineage>
        <taxon>Eukaryota</taxon>
        <taxon>Fungi</taxon>
        <taxon>Dikarya</taxon>
        <taxon>Ascomycota</taxon>
        <taxon>Pezizomycotina</taxon>
        <taxon>Eurotiomycetes</taxon>
        <taxon>Eurotiomycetidae</taxon>
        <taxon>Eurotiales</taxon>
        <taxon>Trichocomaceae</taxon>
        <taxon>Talaromyces</taxon>
        <taxon>Talaromyces sect. Bacilispori</taxon>
    </lineage>
</organism>
<keyword evidence="2" id="KW-0479">Metal-binding</keyword>
<dbReference type="AlphaFoldDB" id="A0AAD4KVM7"/>
<dbReference type="EC" id="3.4.13.19" evidence="2"/>
<dbReference type="Proteomes" id="UP001201262">
    <property type="component" value="Unassembled WGS sequence"/>
</dbReference>
<gene>
    <name evidence="4" type="ORF">BGW36DRAFT_292133</name>
</gene>
<evidence type="ECO:0000313" key="4">
    <source>
        <dbReference type="EMBL" id="KAH8700839.1"/>
    </source>
</evidence>
<evidence type="ECO:0000256" key="1">
    <source>
        <dbReference type="ARBA" id="ARBA00022997"/>
    </source>
</evidence>
<protein>
    <recommendedName>
        <fullName evidence="2">Dipeptidase</fullName>
        <ecNumber evidence="2">3.4.13.19</ecNumber>
    </recommendedName>
</protein>
<evidence type="ECO:0000313" key="5">
    <source>
        <dbReference type="Proteomes" id="UP001201262"/>
    </source>
</evidence>
<comment type="similarity">
    <text evidence="2">Belongs to the metallo-dependent hydrolases superfamily. Peptidase M19 family.</text>
</comment>
<dbReference type="EMBL" id="JAJTJA010000004">
    <property type="protein sequence ID" value="KAH8700839.1"/>
    <property type="molecule type" value="Genomic_DNA"/>
</dbReference>
<keyword evidence="2" id="KW-0862">Zinc</keyword>
<evidence type="ECO:0000256" key="2">
    <source>
        <dbReference type="RuleBase" id="RU341113"/>
    </source>
</evidence>
<comment type="caution">
    <text evidence="4">The sequence shown here is derived from an EMBL/GenBank/DDBJ whole genome shotgun (WGS) entry which is preliminary data.</text>
</comment>
<dbReference type="InterPro" id="IPR008257">
    <property type="entry name" value="Pept_M19"/>
</dbReference>
<keyword evidence="3" id="KW-0472">Membrane</keyword>